<feature type="domain" description="DDE" evidence="4">
    <location>
        <begin position="83"/>
        <end position="211"/>
    </location>
</feature>
<dbReference type="GO" id="GO:0006310">
    <property type="term" value="P:DNA recombination"/>
    <property type="evidence" value="ECO:0007669"/>
    <property type="project" value="UniProtKB-KW"/>
</dbReference>
<name>A0A6J7IJ93_9ZZZZ</name>
<keyword evidence="1" id="KW-0815">Transposition</keyword>
<proteinExistence type="predicted"/>
<dbReference type="PANTHER" id="PTHR35528:SF3">
    <property type="entry name" value="BLL1675 PROTEIN"/>
    <property type="match status" value="1"/>
</dbReference>
<gene>
    <name evidence="5" type="ORF">UFOPK3472_04053</name>
</gene>
<evidence type="ECO:0000259" key="4">
    <source>
        <dbReference type="Pfam" id="PF13610"/>
    </source>
</evidence>
<dbReference type="NCBIfam" id="NF033587">
    <property type="entry name" value="transpos_IS6"/>
    <property type="match status" value="1"/>
</dbReference>
<dbReference type="AlphaFoldDB" id="A0A6J7IJ93"/>
<evidence type="ECO:0000256" key="1">
    <source>
        <dbReference type="ARBA" id="ARBA00022578"/>
    </source>
</evidence>
<dbReference type="PANTHER" id="PTHR35528">
    <property type="entry name" value="BLL1675 PROTEIN"/>
    <property type="match status" value="1"/>
</dbReference>
<reference evidence="5" key="1">
    <citation type="submission" date="2020-05" db="EMBL/GenBank/DDBJ databases">
        <authorList>
            <person name="Chiriac C."/>
            <person name="Salcher M."/>
            <person name="Ghai R."/>
            <person name="Kavagutti S V."/>
        </authorList>
    </citation>
    <scope>NUCLEOTIDE SEQUENCE</scope>
</reference>
<dbReference type="GO" id="GO:0032196">
    <property type="term" value="P:transposition"/>
    <property type="evidence" value="ECO:0007669"/>
    <property type="project" value="UniProtKB-KW"/>
</dbReference>
<dbReference type="Pfam" id="PF13610">
    <property type="entry name" value="DDE_Tnp_IS240"/>
    <property type="match status" value="1"/>
</dbReference>
<keyword evidence="3" id="KW-0233">DNA recombination</keyword>
<dbReference type="InterPro" id="IPR052183">
    <property type="entry name" value="IS_Transposase"/>
</dbReference>
<evidence type="ECO:0000313" key="5">
    <source>
        <dbReference type="EMBL" id="CAB4930392.1"/>
    </source>
</evidence>
<accession>A0A6J7IJ93</accession>
<organism evidence="5">
    <name type="scientific">freshwater metagenome</name>
    <dbReference type="NCBI Taxonomy" id="449393"/>
    <lineage>
        <taxon>unclassified sequences</taxon>
        <taxon>metagenomes</taxon>
        <taxon>ecological metagenomes</taxon>
    </lineage>
</organism>
<dbReference type="InterPro" id="IPR032874">
    <property type="entry name" value="DDE_dom"/>
</dbReference>
<evidence type="ECO:0000256" key="3">
    <source>
        <dbReference type="ARBA" id="ARBA00023172"/>
    </source>
</evidence>
<sequence length="243" mass="28308">MSRGDETKVDSTRSLYKRHRYPAEIIAHCVWLYYRFALSLRDVEELMLARGIVVSYETIRAWCAKFGPEYARGLRRRAPEPGDTWFLDEVFVKIGGIRKYLWRAVDQEGNVLDVLVQSRRNAKAAKRFFGRLMRKQGRVPRVLVTDKLASYVVAHRELMPSVEHRRSKYLNNRAENSHQPTRQRERAMKFFRSPGAAQRFLAVFSAISPHFRPGRHKLTASDYRSEMTNRFATWNDATGVLAA</sequence>
<evidence type="ECO:0000256" key="2">
    <source>
        <dbReference type="ARBA" id="ARBA00023125"/>
    </source>
</evidence>
<keyword evidence="2" id="KW-0238">DNA-binding</keyword>
<dbReference type="EMBL" id="CAFBLX010000465">
    <property type="protein sequence ID" value="CAB4930392.1"/>
    <property type="molecule type" value="Genomic_DNA"/>
</dbReference>
<dbReference type="GO" id="GO:0003677">
    <property type="term" value="F:DNA binding"/>
    <property type="evidence" value="ECO:0007669"/>
    <property type="project" value="UniProtKB-KW"/>
</dbReference>
<protein>
    <submittedName>
        <fullName evidence="5">Unannotated protein</fullName>
    </submittedName>
</protein>
<dbReference type="InterPro" id="IPR047930">
    <property type="entry name" value="Transpos_IS6"/>
</dbReference>